<proteinExistence type="predicted"/>
<evidence type="ECO:0000313" key="4">
    <source>
        <dbReference type="Proteomes" id="UP000789390"/>
    </source>
</evidence>
<name>A0A8J2RCZ0_9CRUS</name>
<organism evidence="3 4">
    <name type="scientific">Daphnia galeata</name>
    <dbReference type="NCBI Taxonomy" id="27404"/>
    <lineage>
        <taxon>Eukaryota</taxon>
        <taxon>Metazoa</taxon>
        <taxon>Ecdysozoa</taxon>
        <taxon>Arthropoda</taxon>
        <taxon>Crustacea</taxon>
        <taxon>Branchiopoda</taxon>
        <taxon>Diplostraca</taxon>
        <taxon>Cladocera</taxon>
        <taxon>Anomopoda</taxon>
        <taxon>Daphniidae</taxon>
        <taxon>Daphnia</taxon>
    </lineage>
</organism>
<feature type="domain" description="Reelin" evidence="2">
    <location>
        <begin position="1"/>
        <end position="73"/>
    </location>
</feature>
<accession>A0A8J2RCZ0</accession>
<dbReference type="Proteomes" id="UP000789390">
    <property type="component" value="Unassembled WGS sequence"/>
</dbReference>
<evidence type="ECO:0000256" key="1">
    <source>
        <dbReference type="SAM" id="MobiDB-lite"/>
    </source>
</evidence>
<dbReference type="Gene3D" id="2.60.40.4060">
    <property type="entry name" value="Reeler domain"/>
    <property type="match status" value="1"/>
</dbReference>
<comment type="caution">
    <text evidence="3">The sequence shown here is derived from an EMBL/GenBank/DDBJ whole genome shotgun (WGS) entry which is preliminary data.</text>
</comment>
<gene>
    <name evidence="3" type="ORF">DGAL_LOCUS2596</name>
</gene>
<dbReference type="OrthoDB" id="6360475at2759"/>
<evidence type="ECO:0000313" key="3">
    <source>
        <dbReference type="EMBL" id="CAH0100366.1"/>
    </source>
</evidence>
<keyword evidence="4" id="KW-1185">Reference proteome</keyword>
<dbReference type="Pfam" id="PF02014">
    <property type="entry name" value="Reeler"/>
    <property type="match status" value="1"/>
</dbReference>
<sequence length="174" mass="18972">MLGVVTQNVVTHKSSEDKQFVTVYWTPPEDFVGSVTFRTTYLKNGTVFWINTSTAYPVRVVNAMTTTISTSTSTEFIPLTTSSTTDGSYSDSTNDENSTIPATTETIFNTTEEDESTSIFTTDKATTTTKSPFPTNKPPNGGTSSEIPLDCHVLLLAAQISIILTFDYSNLFST</sequence>
<evidence type="ECO:0000259" key="2">
    <source>
        <dbReference type="PROSITE" id="PS51019"/>
    </source>
</evidence>
<dbReference type="AlphaFoldDB" id="A0A8J2RCZ0"/>
<dbReference type="InterPro" id="IPR002861">
    <property type="entry name" value="Reeler_dom"/>
</dbReference>
<dbReference type="PROSITE" id="PS51019">
    <property type="entry name" value="REELIN"/>
    <property type="match status" value="1"/>
</dbReference>
<dbReference type="InterPro" id="IPR042307">
    <property type="entry name" value="Reeler_sf"/>
</dbReference>
<dbReference type="EMBL" id="CAKKLH010000035">
    <property type="protein sequence ID" value="CAH0100366.1"/>
    <property type="molecule type" value="Genomic_DNA"/>
</dbReference>
<protein>
    <recommendedName>
        <fullName evidence="2">Reelin domain-containing protein</fullName>
    </recommendedName>
</protein>
<feature type="region of interest" description="Disordered" evidence="1">
    <location>
        <begin position="124"/>
        <end position="144"/>
    </location>
</feature>
<reference evidence="3" key="1">
    <citation type="submission" date="2021-11" db="EMBL/GenBank/DDBJ databases">
        <authorList>
            <person name="Schell T."/>
        </authorList>
    </citation>
    <scope>NUCLEOTIDE SEQUENCE</scope>
    <source>
        <strain evidence="3">M5</strain>
    </source>
</reference>